<reference evidence="2 3" key="1">
    <citation type="journal article" date="2019" name="Mol. Biol. Evol.">
        <title>Blast fungal genomes show frequent chromosomal changes, gene gains and losses, and effector gene turnover.</title>
        <authorList>
            <person name="Gomez Luciano L.B."/>
            <person name="Jason Tsai I."/>
            <person name="Chuma I."/>
            <person name="Tosa Y."/>
            <person name="Chen Y.H."/>
            <person name="Li J.Y."/>
            <person name="Li M.Y."/>
            <person name="Jade Lu M.Y."/>
            <person name="Nakayashiki H."/>
            <person name="Li W.H."/>
        </authorList>
    </citation>
    <scope>NUCLEOTIDE SEQUENCE [LARGE SCALE GENOMIC DNA]</scope>
    <source>
        <strain evidence="2">MZ5-1-6</strain>
    </source>
</reference>
<feature type="region of interest" description="Disordered" evidence="1">
    <location>
        <begin position="196"/>
        <end position="224"/>
    </location>
</feature>
<feature type="region of interest" description="Disordered" evidence="1">
    <location>
        <begin position="69"/>
        <end position="89"/>
    </location>
</feature>
<name>A0A4P7MUH7_PYROR</name>
<evidence type="ECO:0000313" key="2">
    <source>
        <dbReference type="EMBL" id="QBZ53723.1"/>
    </source>
</evidence>
<organism evidence="2 3">
    <name type="scientific">Pyricularia oryzae</name>
    <name type="common">Rice blast fungus</name>
    <name type="synonym">Magnaporthe oryzae</name>
    <dbReference type="NCBI Taxonomy" id="318829"/>
    <lineage>
        <taxon>Eukaryota</taxon>
        <taxon>Fungi</taxon>
        <taxon>Dikarya</taxon>
        <taxon>Ascomycota</taxon>
        <taxon>Pezizomycotina</taxon>
        <taxon>Sordariomycetes</taxon>
        <taxon>Sordariomycetidae</taxon>
        <taxon>Magnaporthales</taxon>
        <taxon>Pyriculariaceae</taxon>
        <taxon>Pyricularia</taxon>
    </lineage>
</organism>
<feature type="region of interest" description="Disordered" evidence="1">
    <location>
        <begin position="447"/>
        <end position="492"/>
    </location>
</feature>
<sequence>MLLGRVGVNTGRQIQANNRVIDRDDQNLLLWHTVWQLLEVLKDLHQLGLCILWFCLLWGLGIPDAQKHSQDGAAAVPGRDNLGRDANAGTALPQARGDVVFHLGQLDALTPELDQRVLAADKVQRAVRAVPRQIPRHVHGAAPRRVALGAARQPGGGFDVRGGGPGRVAKVATAQRGALDGQLGRGADAGKPVGAAGLDEPHVRAVGPPDVVVPRGRGQERKGQRLRALGRPVDADDHLDLRRRPARHLGVLDGLAAHGEGAQARQRRGVQGFGHGRREVGVVAAQAVEGACDVVSAVRLGGDAQAAAADEGLQMVGPGHVKVVRDKVEDARAPADVQHVGLVGGRRGKVLVRGYDALGNACRAAGEDDVEHVCRGSFGETWVAIRGGFRNLRLASSSVLAEDKINFGPTCWTMDLSRASGWVESMARHAPPARITARAATGYHTDFSKHSGTVVPLPTPSASRRRASLRESASSSEYERLPSHAQTAQSSGWRRALMHAPRHGGRDPGVPPPDLGEVLRADEVDVPDACGAAAAELAQDVLELGGEAGHLRGGDHARVEAELDVDLAAARQLAHDHDGVGVEVIEPVAAGEGFGRGRKGPVGAARRVLGAAGGLHHEQRVEAAGLLGGPAQAADVEHLGVLVRDHGDGLALQLVQQLLQAGCRVEPDAHGHRVDQRRDHAADAGERALAARDHGAKDDVVGVGVAGGEDRPGGSYYCGCCGIPLGPREPANVPLYGAVGPGSIVRAGQGWKRHGFRLGKLPTPKVSRLLLVGVHHVLLDKGLKRGKGALVVGSRVGPCHLVEQQIHRVAVVDGVMLGQDATRPLFVLHERQASQPVSEPHAPLAVAAQARLDGLVRVPLQGLVDLHLHQALAREVYDSVPQDGRGGAAHVLPGLPQTAGVGAGPEAQEEPRNVGRALGLGRHGQEGLLHPRARKGVLDLGGLDPALTCQDGKRGVLGGLEQRKGRDGDVLEVAVLLS</sequence>
<evidence type="ECO:0000313" key="3">
    <source>
        <dbReference type="Proteomes" id="UP000294847"/>
    </source>
</evidence>
<gene>
    <name evidence="2" type="ORF">PoMZ_09412</name>
</gene>
<feature type="region of interest" description="Disordered" evidence="1">
    <location>
        <begin position="885"/>
        <end position="912"/>
    </location>
</feature>
<evidence type="ECO:0000256" key="1">
    <source>
        <dbReference type="SAM" id="MobiDB-lite"/>
    </source>
</evidence>
<accession>A0A4P7MUH7</accession>
<feature type="compositionally biased region" description="Low complexity" evidence="1">
    <location>
        <begin position="204"/>
        <end position="216"/>
    </location>
</feature>
<dbReference type="Proteomes" id="UP000294847">
    <property type="component" value="Chromosome 1"/>
</dbReference>
<protein>
    <submittedName>
        <fullName evidence="2">Uncharacterized protein</fullName>
    </submittedName>
</protein>
<proteinExistence type="predicted"/>
<dbReference type="EMBL" id="CP034204">
    <property type="protein sequence ID" value="QBZ53723.1"/>
    <property type="molecule type" value="Genomic_DNA"/>
</dbReference>
<dbReference type="AlphaFoldDB" id="A0A4P7MUH7"/>